<evidence type="ECO:0008006" key="5">
    <source>
        <dbReference type="Google" id="ProtNLM"/>
    </source>
</evidence>
<comment type="caution">
    <text evidence="3">The sequence shown here is derived from an EMBL/GenBank/DDBJ whole genome shotgun (WGS) entry which is preliminary data.</text>
</comment>
<evidence type="ECO:0000313" key="4">
    <source>
        <dbReference type="Proteomes" id="UP000664109"/>
    </source>
</evidence>
<feature type="compositionally biased region" description="Basic and acidic residues" evidence="1">
    <location>
        <begin position="42"/>
        <end position="77"/>
    </location>
</feature>
<feature type="chain" id="PRO_5046620957" description="Ig-like domain-containing protein" evidence="2">
    <location>
        <begin position="32"/>
        <end position="127"/>
    </location>
</feature>
<evidence type="ECO:0000256" key="2">
    <source>
        <dbReference type="SAM" id="SignalP"/>
    </source>
</evidence>
<accession>A0ABS2UU86</accession>
<feature type="compositionally biased region" description="Low complexity" evidence="1">
    <location>
        <begin position="28"/>
        <end position="40"/>
    </location>
</feature>
<feature type="region of interest" description="Disordered" evidence="1">
    <location>
        <begin position="28"/>
        <end position="119"/>
    </location>
</feature>
<evidence type="ECO:0000313" key="3">
    <source>
        <dbReference type="EMBL" id="MBM9621049.1"/>
    </source>
</evidence>
<evidence type="ECO:0000256" key="1">
    <source>
        <dbReference type="SAM" id="MobiDB-lite"/>
    </source>
</evidence>
<dbReference type="EMBL" id="JAFEJA010000001">
    <property type="protein sequence ID" value="MBM9621049.1"/>
    <property type="molecule type" value="Genomic_DNA"/>
</dbReference>
<dbReference type="RefSeq" id="WP_205374956.1">
    <property type="nucleotide sequence ID" value="NZ_JAFEJA010000001.1"/>
</dbReference>
<dbReference type="Proteomes" id="UP000664109">
    <property type="component" value="Unassembled WGS sequence"/>
</dbReference>
<keyword evidence="2" id="KW-0732">Signal</keyword>
<reference evidence="3 4" key="1">
    <citation type="journal article" date="2016" name="Arch. Microbiol.">
        <title>Streptomyces zhihengii sp. nov., isolated from rhizospheric soil of Psammosilene tunicoides.</title>
        <authorList>
            <person name="Huang M.J."/>
            <person name="Fei J.J."/>
            <person name="Salam N."/>
            <person name="Kim C.J."/>
            <person name="Hozzein W.N."/>
            <person name="Xiao M."/>
            <person name="Huang H.Q."/>
            <person name="Li W.J."/>
        </authorList>
    </citation>
    <scope>NUCLEOTIDE SEQUENCE [LARGE SCALE GENOMIC DNA]</scope>
    <source>
        <strain evidence="3 4">YIM T102</strain>
    </source>
</reference>
<organism evidence="3 4">
    <name type="scientific">Streptomyces zhihengii</name>
    <dbReference type="NCBI Taxonomy" id="1818004"/>
    <lineage>
        <taxon>Bacteria</taxon>
        <taxon>Bacillati</taxon>
        <taxon>Actinomycetota</taxon>
        <taxon>Actinomycetes</taxon>
        <taxon>Kitasatosporales</taxon>
        <taxon>Streptomycetaceae</taxon>
        <taxon>Streptomyces</taxon>
    </lineage>
</organism>
<protein>
    <recommendedName>
        <fullName evidence="5">Ig-like domain-containing protein</fullName>
    </recommendedName>
</protein>
<feature type="signal peptide" evidence="2">
    <location>
        <begin position="1"/>
        <end position="31"/>
    </location>
</feature>
<gene>
    <name evidence="3" type="ORF">JE024_20355</name>
</gene>
<sequence>MHRATPRSACVLLALVLAALLFPAPTTPAHAAHAATAPALPERPHHPERAVEETVHCRGKDQPTDPVDWSRRDRTRGPGDLTPRTVHHLVRAADASPGARPPVLPPSADGPRPATGRSLPALQVFRC</sequence>
<proteinExistence type="predicted"/>
<name>A0ABS2UU86_9ACTN</name>
<keyword evidence="4" id="KW-1185">Reference proteome</keyword>